<dbReference type="Proteomes" id="UP000441389">
    <property type="component" value="Unassembled WGS sequence"/>
</dbReference>
<dbReference type="AlphaFoldDB" id="A0A6I4IYE5"/>
<dbReference type="GO" id="GO:0003677">
    <property type="term" value="F:DNA binding"/>
    <property type="evidence" value="ECO:0007669"/>
    <property type="project" value="InterPro"/>
</dbReference>
<keyword evidence="1" id="KW-0812">Transmembrane</keyword>
<dbReference type="Pfam" id="PF04397">
    <property type="entry name" value="LytTR"/>
    <property type="match status" value="1"/>
</dbReference>
<feature type="transmembrane region" description="Helical" evidence="1">
    <location>
        <begin position="12"/>
        <end position="30"/>
    </location>
</feature>
<dbReference type="InterPro" id="IPR007492">
    <property type="entry name" value="LytTR_DNA-bd_dom"/>
</dbReference>
<feature type="transmembrane region" description="Helical" evidence="1">
    <location>
        <begin position="79"/>
        <end position="100"/>
    </location>
</feature>
<dbReference type="PROSITE" id="PS50930">
    <property type="entry name" value="HTH_LYTTR"/>
    <property type="match status" value="1"/>
</dbReference>
<evidence type="ECO:0000313" key="4">
    <source>
        <dbReference type="Proteomes" id="UP000441389"/>
    </source>
</evidence>
<sequence length="285" mass="31019">MPYLLERSSARERLRIVCALGFWAATYLLFLTWNQLQDEFPSSIWQARRLLSTMLGGLLFFGFTHLADRVAARGFRHRALVLCGAAIGCCVAMIVGRALIDFVLASSFGEPVAALQRHVRFTMIWGGYFAGGALAFLSFAPGLAMSSAAKEVTTREALPESANDSAWPDALWVSRGRETVRVPVETIEWIEAEGDYVRLHASAGGGLLRATLSSLETKLDPAVFARVHRSAICRRSAIVAMMRKPSGAMAVRLEAGAEVPVGRSYRDSIDALLAPARESQSRASA</sequence>
<gene>
    <name evidence="3" type="ORF">GON01_04030</name>
</gene>
<evidence type="ECO:0000259" key="2">
    <source>
        <dbReference type="PROSITE" id="PS50930"/>
    </source>
</evidence>
<dbReference type="GO" id="GO:0000156">
    <property type="term" value="F:phosphorelay response regulator activity"/>
    <property type="evidence" value="ECO:0007669"/>
    <property type="project" value="InterPro"/>
</dbReference>
<dbReference type="RefSeq" id="WP_157026091.1">
    <property type="nucleotide sequence ID" value="NZ_WQMS01000006.1"/>
</dbReference>
<evidence type="ECO:0000256" key="1">
    <source>
        <dbReference type="SAM" id="Phobius"/>
    </source>
</evidence>
<comment type="caution">
    <text evidence="3">The sequence shown here is derived from an EMBL/GenBank/DDBJ whole genome shotgun (WGS) entry which is preliminary data.</text>
</comment>
<protein>
    <recommendedName>
        <fullName evidence="2">HTH LytTR-type domain-containing protein</fullName>
    </recommendedName>
</protein>
<dbReference type="Gene3D" id="2.40.50.1020">
    <property type="entry name" value="LytTr DNA-binding domain"/>
    <property type="match status" value="1"/>
</dbReference>
<dbReference type="SMART" id="SM00850">
    <property type="entry name" value="LytTR"/>
    <property type="match status" value="1"/>
</dbReference>
<organism evidence="3 4">
    <name type="scientific">Sphingomonas horti</name>
    <dbReference type="NCBI Taxonomy" id="2682842"/>
    <lineage>
        <taxon>Bacteria</taxon>
        <taxon>Pseudomonadati</taxon>
        <taxon>Pseudomonadota</taxon>
        <taxon>Alphaproteobacteria</taxon>
        <taxon>Sphingomonadales</taxon>
        <taxon>Sphingomonadaceae</taxon>
        <taxon>Sphingomonas</taxon>
    </lineage>
</organism>
<evidence type="ECO:0000313" key="3">
    <source>
        <dbReference type="EMBL" id="MVO77106.1"/>
    </source>
</evidence>
<proteinExistence type="predicted"/>
<dbReference type="PANTHER" id="PTHR37299">
    <property type="entry name" value="TRANSCRIPTIONAL REGULATOR-RELATED"/>
    <property type="match status" value="1"/>
</dbReference>
<dbReference type="EMBL" id="WQMS01000006">
    <property type="protein sequence ID" value="MVO77106.1"/>
    <property type="molecule type" value="Genomic_DNA"/>
</dbReference>
<dbReference type="InterPro" id="IPR046947">
    <property type="entry name" value="LytR-like"/>
</dbReference>
<reference evidence="3 4" key="1">
    <citation type="submission" date="2019-12" db="EMBL/GenBank/DDBJ databases">
        <authorList>
            <person name="Huq M.A."/>
        </authorList>
    </citation>
    <scope>NUCLEOTIDE SEQUENCE [LARGE SCALE GENOMIC DNA]</scope>
    <source>
        <strain evidence="3 4">MAH-20</strain>
    </source>
</reference>
<dbReference type="PANTHER" id="PTHR37299:SF1">
    <property type="entry name" value="STAGE 0 SPORULATION PROTEIN A HOMOLOG"/>
    <property type="match status" value="1"/>
</dbReference>
<feature type="domain" description="HTH LytTR-type" evidence="2">
    <location>
        <begin position="171"/>
        <end position="275"/>
    </location>
</feature>
<feature type="transmembrane region" description="Helical" evidence="1">
    <location>
        <begin position="120"/>
        <end position="140"/>
    </location>
</feature>
<name>A0A6I4IYE5_9SPHN</name>
<feature type="transmembrane region" description="Helical" evidence="1">
    <location>
        <begin position="50"/>
        <end position="67"/>
    </location>
</feature>
<keyword evidence="1" id="KW-1133">Transmembrane helix</keyword>
<accession>A0A6I4IYE5</accession>
<keyword evidence="4" id="KW-1185">Reference proteome</keyword>
<keyword evidence="1" id="KW-0472">Membrane</keyword>